<evidence type="ECO:0000259" key="7">
    <source>
        <dbReference type="Pfam" id="PF01227"/>
    </source>
</evidence>
<dbReference type="Proteomes" id="UP000631114">
    <property type="component" value="Unassembled WGS sequence"/>
</dbReference>
<evidence type="ECO:0000313" key="8">
    <source>
        <dbReference type="EMBL" id="KAF9611706.1"/>
    </source>
</evidence>
<dbReference type="Gene3D" id="3.30.1130.10">
    <property type="match status" value="1"/>
</dbReference>
<gene>
    <name evidence="8" type="ORF">IFM89_034889</name>
</gene>
<dbReference type="OrthoDB" id="4966at2759"/>
<dbReference type="AlphaFoldDB" id="A0A835I6N2"/>
<evidence type="ECO:0000256" key="2">
    <source>
        <dbReference type="ARBA" id="ARBA00008085"/>
    </source>
</evidence>
<evidence type="ECO:0000256" key="6">
    <source>
        <dbReference type="ARBA" id="ARBA00030854"/>
    </source>
</evidence>
<dbReference type="GO" id="GO:0006729">
    <property type="term" value="P:tetrahydrobiopterin biosynthetic process"/>
    <property type="evidence" value="ECO:0007669"/>
    <property type="project" value="TreeGrafter"/>
</dbReference>
<proteinExistence type="inferred from homology"/>
<dbReference type="GO" id="GO:0003934">
    <property type="term" value="F:GTP cyclohydrolase I activity"/>
    <property type="evidence" value="ECO:0007669"/>
    <property type="project" value="UniProtKB-EC"/>
</dbReference>
<name>A0A835I6N2_9MAGN</name>
<dbReference type="InterPro" id="IPR043133">
    <property type="entry name" value="GTP-CH-I_C/QueF"/>
</dbReference>
<reference evidence="8 9" key="1">
    <citation type="submission" date="2020-10" db="EMBL/GenBank/DDBJ databases">
        <title>The Coptis chinensis genome and diversification of protoberbering-type alkaloids.</title>
        <authorList>
            <person name="Wang B."/>
            <person name="Shu S."/>
            <person name="Song C."/>
            <person name="Liu Y."/>
        </authorList>
    </citation>
    <scope>NUCLEOTIDE SEQUENCE [LARGE SCALE GENOMIC DNA]</scope>
    <source>
        <strain evidence="8">HL-2020</strain>
        <tissue evidence="8">Leaf</tissue>
    </source>
</reference>
<evidence type="ECO:0000256" key="3">
    <source>
        <dbReference type="ARBA" id="ARBA00012715"/>
    </source>
</evidence>
<dbReference type="PANTHER" id="PTHR11109:SF7">
    <property type="entry name" value="GTP CYCLOHYDROLASE 1"/>
    <property type="match status" value="1"/>
</dbReference>
<dbReference type="GO" id="GO:0005737">
    <property type="term" value="C:cytoplasm"/>
    <property type="evidence" value="ECO:0007669"/>
    <property type="project" value="TreeGrafter"/>
</dbReference>
<comment type="similarity">
    <text evidence="2">Belongs to the GTP cyclohydrolase I family.</text>
</comment>
<comment type="caution">
    <text evidence="8">The sequence shown here is derived from an EMBL/GenBank/DDBJ whole genome shotgun (WGS) entry which is preliminary data.</text>
</comment>
<dbReference type="GO" id="GO:0046654">
    <property type="term" value="P:tetrahydrofolate biosynthetic process"/>
    <property type="evidence" value="ECO:0007669"/>
    <property type="project" value="InterPro"/>
</dbReference>
<keyword evidence="5" id="KW-0378">Hydrolase</keyword>
<dbReference type="GO" id="GO:0005525">
    <property type="term" value="F:GTP binding"/>
    <property type="evidence" value="ECO:0007669"/>
    <property type="project" value="TreeGrafter"/>
</dbReference>
<evidence type="ECO:0000256" key="5">
    <source>
        <dbReference type="ARBA" id="ARBA00022801"/>
    </source>
</evidence>
<dbReference type="InterPro" id="IPR001474">
    <property type="entry name" value="GTP_CycHdrlase_I"/>
</dbReference>
<sequence>MAQSPGMTKNSKAFAKKEAYLKKAAKRSQSKTRALTSIVALPSSSLGKERLTRQIVETVSSVFGGDVMAVVEANHICMISRGIEKVGSSTATIATLGRFSTDPSAKELFLQTVSDSTACGG</sequence>
<keyword evidence="9" id="KW-1185">Reference proteome</keyword>
<dbReference type="EC" id="3.5.4.16" evidence="3"/>
<organism evidence="8 9">
    <name type="scientific">Coptis chinensis</name>
    <dbReference type="NCBI Taxonomy" id="261450"/>
    <lineage>
        <taxon>Eukaryota</taxon>
        <taxon>Viridiplantae</taxon>
        <taxon>Streptophyta</taxon>
        <taxon>Embryophyta</taxon>
        <taxon>Tracheophyta</taxon>
        <taxon>Spermatophyta</taxon>
        <taxon>Magnoliopsida</taxon>
        <taxon>Ranunculales</taxon>
        <taxon>Ranunculaceae</taxon>
        <taxon>Coptidoideae</taxon>
        <taxon>Coptis</taxon>
    </lineage>
</organism>
<dbReference type="PANTHER" id="PTHR11109">
    <property type="entry name" value="GTP CYCLOHYDROLASE I"/>
    <property type="match status" value="1"/>
</dbReference>
<evidence type="ECO:0000313" key="9">
    <source>
        <dbReference type="Proteomes" id="UP000631114"/>
    </source>
</evidence>
<protein>
    <recommendedName>
        <fullName evidence="4">GTP cyclohydrolase 1</fullName>
        <ecNumber evidence="3">3.5.4.16</ecNumber>
    </recommendedName>
    <alternativeName>
        <fullName evidence="6">GTP cyclohydrolase I</fullName>
    </alternativeName>
</protein>
<evidence type="ECO:0000256" key="4">
    <source>
        <dbReference type="ARBA" id="ARBA00017272"/>
    </source>
</evidence>
<dbReference type="SUPFAM" id="SSF55620">
    <property type="entry name" value="Tetrahydrobiopterin biosynthesis enzymes-like"/>
    <property type="match status" value="1"/>
</dbReference>
<evidence type="ECO:0000256" key="1">
    <source>
        <dbReference type="ARBA" id="ARBA00005080"/>
    </source>
</evidence>
<dbReference type="EMBL" id="JADFTS010000004">
    <property type="protein sequence ID" value="KAF9611706.1"/>
    <property type="molecule type" value="Genomic_DNA"/>
</dbReference>
<dbReference type="GO" id="GO:0008270">
    <property type="term" value="F:zinc ion binding"/>
    <property type="evidence" value="ECO:0007669"/>
    <property type="project" value="TreeGrafter"/>
</dbReference>
<dbReference type="InterPro" id="IPR020602">
    <property type="entry name" value="GTP_CycHdrlase_I_dom"/>
</dbReference>
<feature type="domain" description="GTP cyclohydrolase I" evidence="7">
    <location>
        <begin position="48"/>
        <end position="113"/>
    </location>
</feature>
<comment type="pathway">
    <text evidence="1">Cofactor biosynthesis; 7,8-dihydroneopterin triphosphate biosynthesis; 7,8-dihydroneopterin triphosphate from GTP: step 1/1.</text>
</comment>
<dbReference type="Pfam" id="PF01227">
    <property type="entry name" value="GTP_cyclohydroI"/>
    <property type="match status" value="1"/>
</dbReference>
<accession>A0A835I6N2</accession>
<dbReference type="UniPathway" id="UPA00848">
    <property type="reaction ID" value="UER00151"/>
</dbReference>